<organism evidence="1 2">
    <name type="scientific">Steinernema glaseri</name>
    <dbReference type="NCBI Taxonomy" id="37863"/>
    <lineage>
        <taxon>Eukaryota</taxon>
        <taxon>Metazoa</taxon>
        <taxon>Ecdysozoa</taxon>
        <taxon>Nematoda</taxon>
        <taxon>Chromadorea</taxon>
        <taxon>Rhabditida</taxon>
        <taxon>Tylenchina</taxon>
        <taxon>Panagrolaimomorpha</taxon>
        <taxon>Strongyloidoidea</taxon>
        <taxon>Steinernematidae</taxon>
        <taxon>Steinernema</taxon>
    </lineage>
</organism>
<name>A0A1I7Z644_9BILA</name>
<evidence type="ECO:0000313" key="2">
    <source>
        <dbReference type="WBParaSite" id="L893_g23209.t1"/>
    </source>
</evidence>
<proteinExistence type="predicted"/>
<accession>A0A1I7Z644</accession>
<sequence>MDGAEFFPIEALLRPEIPVLVQLEPFVSLFPCETTNSRLLRGAVSADDLSDNSVLPDLRAPVGFFEHRQLGHIVHDLQGYGSVVGRTVLTAIHCSHNGFY</sequence>
<evidence type="ECO:0000313" key="1">
    <source>
        <dbReference type="Proteomes" id="UP000095287"/>
    </source>
</evidence>
<protein>
    <submittedName>
        <fullName evidence="2">Peptidase S1 domain-containing protein</fullName>
    </submittedName>
</protein>
<keyword evidence="1" id="KW-1185">Reference proteome</keyword>
<dbReference type="Proteomes" id="UP000095287">
    <property type="component" value="Unplaced"/>
</dbReference>
<reference evidence="2" key="1">
    <citation type="submission" date="2016-11" db="UniProtKB">
        <authorList>
            <consortium name="WormBaseParasite"/>
        </authorList>
    </citation>
    <scope>IDENTIFICATION</scope>
</reference>
<dbReference type="AlphaFoldDB" id="A0A1I7Z644"/>
<dbReference type="WBParaSite" id="L893_g23209.t1">
    <property type="protein sequence ID" value="L893_g23209.t1"/>
    <property type="gene ID" value="L893_g23209"/>
</dbReference>